<sequence>MAAAVKVKPSSAKKQGKSIAKKANNKKQIAIKLPKSKVQDKNSNNGTVKKTAINNKKATKHIKPLLPENLTTENNDKVVPVLPINFLVSLYGEVVQIHLKFNNAMYKGELVSIDEYFNLRLKNAVEYISGKEMGKIGDCFIRCNTVLFINQKED</sequence>
<dbReference type="InterPro" id="IPR047575">
    <property type="entry name" value="Sm"/>
</dbReference>
<protein>
    <submittedName>
        <fullName evidence="7">Sm-like ribonucleo protein</fullName>
    </submittedName>
</protein>
<evidence type="ECO:0000256" key="5">
    <source>
        <dbReference type="SAM" id="MobiDB-lite"/>
    </source>
</evidence>
<gene>
    <name evidence="7" type="ORF">HANVADRAFT_51537</name>
</gene>
<name>A0A1B7THG7_9ASCO</name>
<dbReference type="InterPro" id="IPR001163">
    <property type="entry name" value="Sm_dom_euk/arc"/>
</dbReference>
<dbReference type="PANTHER" id="PTHR11021">
    <property type="entry name" value="SMALL NUCLEAR RIBONUCLEOPROTEIN F SNRNP-F"/>
    <property type="match status" value="1"/>
</dbReference>
<dbReference type="SMART" id="SM00651">
    <property type="entry name" value="Sm"/>
    <property type="match status" value="1"/>
</dbReference>
<dbReference type="GO" id="GO:0000398">
    <property type="term" value="P:mRNA splicing, via spliceosome"/>
    <property type="evidence" value="ECO:0007669"/>
    <property type="project" value="InterPro"/>
</dbReference>
<feature type="domain" description="Sm" evidence="6">
    <location>
        <begin position="82"/>
        <end position="154"/>
    </location>
</feature>
<dbReference type="EMBL" id="LXPE01000004">
    <property type="protein sequence ID" value="OBA28202.1"/>
    <property type="molecule type" value="Genomic_DNA"/>
</dbReference>
<keyword evidence="2" id="KW-0747">Spliceosome</keyword>
<evidence type="ECO:0000259" key="6">
    <source>
        <dbReference type="PROSITE" id="PS52002"/>
    </source>
</evidence>
<dbReference type="Gene3D" id="2.30.30.100">
    <property type="match status" value="1"/>
</dbReference>
<dbReference type="SUPFAM" id="SSF50182">
    <property type="entry name" value="Sm-like ribonucleoproteins"/>
    <property type="match status" value="1"/>
</dbReference>
<comment type="similarity">
    <text evidence="1">Belongs to the snRNP Sm proteins family. SmF/LSm6 subfamily.</text>
</comment>
<dbReference type="GO" id="GO:0034715">
    <property type="term" value="C:pICln-Sm protein complex"/>
    <property type="evidence" value="ECO:0007669"/>
    <property type="project" value="TreeGrafter"/>
</dbReference>
<evidence type="ECO:0000256" key="3">
    <source>
        <dbReference type="ARBA" id="ARBA00023187"/>
    </source>
</evidence>
<dbReference type="AlphaFoldDB" id="A0A1B7THG7"/>
<keyword evidence="4" id="KW-0687">Ribonucleoprotein</keyword>
<dbReference type="InterPro" id="IPR016487">
    <property type="entry name" value="Lsm6/sSmF"/>
</dbReference>
<proteinExistence type="inferred from homology"/>
<dbReference type="InterPro" id="IPR010920">
    <property type="entry name" value="LSM_dom_sf"/>
</dbReference>
<dbReference type="GO" id="GO:0005685">
    <property type="term" value="C:U1 snRNP"/>
    <property type="evidence" value="ECO:0007669"/>
    <property type="project" value="TreeGrafter"/>
</dbReference>
<dbReference type="GO" id="GO:0071013">
    <property type="term" value="C:catalytic step 2 spliceosome"/>
    <property type="evidence" value="ECO:0007669"/>
    <property type="project" value="TreeGrafter"/>
</dbReference>
<dbReference type="PANTHER" id="PTHR11021:SF0">
    <property type="entry name" value="SMALL NUCLEAR RIBONUCLEOPROTEIN F"/>
    <property type="match status" value="1"/>
</dbReference>
<dbReference type="PROSITE" id="PS52002">
    <property type="entry name" value="SM"/>
    <property type="match status" value="1"/>
</dbReference>
<comment type="caution">
    <text evidence="7">The sequence shown here is derived from an EMBL/GenBank/DDBJ whole genome shotgun (WGS) entry which is preliminary data.</text>
</comment>
<dbReference type="GO" id="GO:0003723">
    <property type="term" value="F:RNA binding"/>
    <property type="evidence" value="ECO:0007669"/>
    <property type="project" value="InterPro"/>
</dbReference>
<evidence type="ECO:0000256" key="2">
    <source>
        <dbReference type="ARBA" id="ARBA00022728"/>
    </source>
</evidence>
<keyword evidence="2" id="KW-0507">mRNA processing</keyword>
<dbReference type="Pfam" id="PF01423">
    <property type="entry name" value="LSM"/>
    <property type="match status" value="1"/>
</dbReference>
<dbReference type="OrthoDB" id="409625at2759"/>
<dbReference type="Proteomes" id="UP000092321">
    <property type="component" value="Unassembled WGS sequence"/>
</dbReference>
<evidence type="ECO:0000256" key="1">
    <source>
        <dbReference type="ARBA" id="ARBA00007927"/>
    </source>
</evidence>
<feature type="compositionally biased region" description="Low complexity" evidence="5">
    <location>
        <begin position="1"/>
        <end position="13"/>
    </location>
</feature>
<feature type="region of interest" description="Disordered" evidence="5">
    <location>
        <begin position="1"/>
        <end position="54"/>
    </location>
</feature>
<feature type="compositionally biased region" description="Basic residues" evidence="5">
    <location>
        <begin position="14"/>
        <end position="25"/>
    </location>
</feature>
<keyword evidence="3" id="KW-0508">mRNA splicing</keyword>
<organism evidence="7 8">
    <name type="scientific">Hanseniaspora valbyensis NRRL Y-1626</name>
    <dbReference type="NCBI Taxonomy" id="766949"/>
    <lineage>
        <taxon>Eukaryota</taxon>
        <taxon>Fungi</taxon>
        <taxon>Dikarya</taxon>
        <taxon>Ascomycota</taxon>
        <taxon>Saccharomycotina</taxon>
        <taxon>Saccharomycetes</taxon>
        <taxon>Saccharomycodales</taxon>
        <taxon>Saccharomycodaceae</taxon>
        <taxon>Hanseniaspora</taxon>
    </lineage>
</organism>
<evidence type="ECO:0000256" key="4">
    <source>
        <dbReference type="ARBA" id="ARBA00023274"/>
    </source>
</evidence>
<reference evidence="8" key="1">
    <citation type="journal article" date="2016" name="Proc. Natl. Acad. Sci. U.S.A.">
        <title>Comparative genomics of biotechnologically important yeasts.</title>
        <authorList>
            <person name="Riley R."/>
            <person name="Haridas S."/>
            <person name="Wolfe K.H."/>
            <person name="Lopes M.R."/>
            <person name="Hittinger C.T."/>
            <person name="Goeker M."/>
            <person name="Salamov A.A."/>
            <person name="Wisecaver J.H."/>
            <person name="Long T.M."/>
            <person name="Calvey C.H."/>
            <person name="Aerts A.L."/>
            <person name="Barry K.W."/>
            <person name="Choi C."/>
            <person name="Clum A."/>
            <person name="Coughlan A.Y."/>
            <person name="Deshpande S."/>
            <person name="Douglass A.P."/>
            <person name="Hanson S.J."/>
            <person name="Klenk H.-P."/>
            <person name="LaButti K.M."/>
            <person name="Lapidus A."/>
            <person name="Lindquist E.A."/>
            <person name="Lipzen A.M."/>
            <person name="Meier-Kolthoff J.P."/>
            <person name="Ohm R.A."/>
            <person name="Otillar R.P."/>
            <person name="Pangilinan J.L."/>
            <person name="Peng Y."/>
            <person name="Rokas A."/>
            <person name="Rosa C.A."/>
            <person name="Scheuner C."/>
            <person name="Sibirny A.A."/>
            <person name="Slot J.C."/>
            <person name="Stielow J.B."/>
            <person name="Sun H."/>
            <person name="Kurtzman C.P."/>
            <person name="Blackwell M."/>
            <person name="Grigoriev I.V."/>
            <person name="Jeffries T.W."/>
        </authorList>
    </citation>
    <scope>NUCLEOTIDE SEQUENCE [LARGE SCALE GENOMIC DNA]</scope>
    <source>
        <strain evidence="8">NRRL Y-1626</strain>
    </source>
</reference>
<accession>A0A1B7THG7</accession>
<evidence type="ECO:0000313" key="8">
    <source>
        <dbReference type="Proteomes" id="UP000092321"/>
    </source>
</evidence>
<evidence type="ECO:0000313" key="7">
    <source>
        <dbReference type="EMBL" id="OBA28202.1"/>
    </source>
</evidence>
<keyword evidence="8" id="KW-1185">Reference proteome</keyword>